<gene>
    <name evidence="1" type="ORF">OHK93_004693</name>
</gene>
<organism evidence="1 2">
    <name type="scientific">Ramalina farinacea</name>
    <dbReference type="NCBI Taxonomy" id="258253"/>
    <lineage>
        <taxon>Eukaryota</taxon>
        <taxon>Fungi</taxon>
        <taxon>Dikarya</taxon>
        <taxon>Ascomycota</taxon>
        <taxon>Pezizomycotina</taxon>
        <taxon>Lecanoromycetes</taxon>
        <taxon>OSLEUM clade</taxon>
        <taxon>Lecanoromycetidae</taxon>
        <taxon>Lecanorales</taxon>
        <taxon>Lecanorineae</taxon>
        <taxon>Ramalinaceae</taxon>
        <taxon>Ramalina</taxon>
    </lineage>
</organism>
<dbReference type="Proteomes" id="UP001161017">
    <property type="component" value="Unassembled WGS sequence"/>
</dbReference>
<dbReference type="EMBL" id="JAPUFD010000022">
    <property type="protein sequence ID" value="MDI1492910.1"/>
    <property type="molecule type" value="Genomic_DNA"/>
</dbReference>
<sequence>MATSVIEQSFPICLPGNVADPADNLWEEIRWYLEDHARRDPFSFGRALTAERSLKSYGQSLSSVISEPDYMHKELRDSSLLIPIEYEGGYTHRVARMYWDILENVEIRPEQRLPSSVSIVRRTKPVIERHTLRSDWPAKGHSSGNNVLAITARPDRAHDIPHRLVTRSILDIVQEHTVGSNVRRLFKSFVLEHSTL</sequence>
<accession>A0AA43QUN8</accession>
<proteinExistence type="predicted"/>
<keyword evidence="2" id="KW-1185">Reference proteome</keyword>
<evidence type="ECO:0000313" key="2">
    <source>
        <dbReference type="Proteomes" id="UP001161017"/>
    </source>
</evidence>
<dbReference type="AlphaFoldDB" id="A0AA43QUN8"/>
<comment type="caution">
    <text evidence="1">The sequence shown here is derived from an EMBL/GenBank/DDBJ whole genome shotgun (WGS) entry which is preliminary data.</text>
</comment>
<name>A0AA43QUN8_9LECA</name>
<protein>
    <submittedName>
        <fullName evidence="1">Uncharacterized protein</fullName>
    </submittedName>
</protein>
<reference evidence="1" key="1">
    <citation type="journal article" date="2023" name="Genome Biol. Evol.">
        <title>First Whole Genome Sequence and Flow Cytometry Genome Size Data for the Lichen-Forming Fungus Ramalina farinacea (Ascomycota).</title>
        <authorList>
            <person name="Llewellyn T."/>
            <person name="Mian S."/>
            <person name="Hill R."/>
            <person name="Leitch I.J."/>
            <person name="Gaya E."/>
        </authorList>
    </citation>
    <scope>NUCLEOTIDE SEQUENCE</scope>
    <source>
        <strain evidence="1">LIQ254RAFAR</strain>
    </source>
</reference>
<evidence type="ECO:0000313" key="1">
    <source>
        <dbReference type="EMBL" id="MDI1492910.1"/>
    </source>
</evidence>